<feature type="domain" description="PA" evidence="12">
    <location>
        <begin position="216"/>
        <end position="306"/>
    </location>
</feature>
<gene>
    <name evidence="15" type="ORF">POTOM_001346</name>
</gene>
<sequence>MLSLLSFLSLLAIATSSSTNEQPRTFIVQVQHDSKPLIFPTHQQWYTSSLSSISPGTTPLLLHTYDTVFHGFSAKLSLTEVLKLQTLPHIIAVIPERVRHVHTTRSPQFLGLKTTDGAGLLKESDFGVGGVVVPYYLDAIAIGSFGAVDRGVFVSASAGNGGPGGLTVTNVAPWVTTVGAGTIDRDFPADVKLGNGKVVSGVSLYGGPGLAPGKMYPVVYSGSSGGGDEYSSSLCLDGSLDPKLVEGKIVLCDRGINSRAAKGDVVKKAGGVGMILANGAFDGEGLVADCHVLPATAVGASGGDEIRRYMSAASKSKSSPPTATIVFRGTRVNVRPAPVVASFSARGPNPESPEILKPDVIAPGLNILAAWPDKVGPSGIPSDRRKIEFNILSGTSMACPHVSGLAALLKAAHPEWSSAAIRSALMTTAYTVDNRGEEMIDESTGNVSTVLDYGAGHVHPQKAMHPGLIYDISSFDYMDFLCNSNYTLTNIQVVTRRRNADCSGAKRAGHAGNLNYPSLTVVFQQYGKHQMSTHFIRTVTNVGDANSVYKVTIRPPGGTSVTVQPEKLVFRRVGQKLNFLVRVETTAVKLAPGASSMKSGSIIWADGKHTVTSPVVVTMQQPL</sequence>
<evidence type="ECO:0000256" key="5">
    <source>
        <dbReference type="ARBA" id="ARBA00022670"/>
    </source>
</evidence>
<evidence type="ECO:0000256" key="1">
    <source>
        <dbReference type="ARBA" id="ARBA00002076"/>
    </source>
</evidence>
<dbReference type="Pfam" id="PF05922">
    <property type="entry name" value="Inhibitor_I9"/>
    <property type="match status" value="1"/>
</dbReference>
<comment type="caution">
    <text evidence="9">Lacks conserved residue(s) required for the propagation of feature annotation.</text>
</comment>
<evidence type="ECO:0000313" key="15">
    <source>
        <dbReference type="EMBL" id="KAG6792203.1"/>
    </source>
</evidence>
<dbReference type="Proteomes" id="UP000886885">
    <property type="component" value="Chromosome 1A"/>
</dbReference>
<dbReference type="AlphaFoldDB" id="A0A8X8DHT4"/>
<name>A0A8X8DHT4_POPTO</name>
<keyword evidence="8" id="KW-0720">Serine protease</keyword>
<dbReference type="PANTHER" id="PTHR10795">
    <property type="entry name" value="PROPROTEIN CONVERTASE SUBTILISIN/KEXIN"/>
    <property type="match status" value="1"/>
</dbReference>
<dbReference type="GO" id="GO:0048046">
    <property type="term" value="C:apoplast"/>
    <property type="evidence" value="ECO:0007669"/>
    <property type="project" value="UniProtKB-SubCell"/>
</dbReference>
<feature type="domain" description="Peptidase S8/S53" evidence="11">
    <location>
        <begin position="142"/>
        <end position="446"/>
    </location>
</feature>
<dbReference type="InterPro" id="IPR010259">
    <property type="entry name" value="S8pro/Inhibitor_I9"/>
</dbReference>
<evidence type="ECO:0000256" key="7">
    <source>
        <dbReference type="ARBA" id="ARBA00022801"/>
    </source>
</evidence>
<reference evidence="15" key="1">
    <citation type="journal article" date="2020" name="bioRxiv">
        <title>Hybrid origin of Populus tomentosa Carr. identified through genome sequencing and phylogenomic analysis.</title>
        <authorList>
            <person name="An X."/>
            <person name="Gao K."/>
            <person name="Chen Z."/>
            <person name="Li J."/>
            <person name="Yang X."/>
            <person name="Yang X."/>
            <person name="Zhou J."/>
            <person name="Guo T."/>
            <person name="Zhao T."/>
            <person name="Huang S."/>
            <person name="Miao D."/>
            <person name="Khan W.U."/>
            <person name="Rao P."/>
            <person name="Ye M."/>
            <person name="Lei B."/>
            <person name="Liao W."/>
            <person name="Wang J."/>
            <person name="Ji L."/>
            <person name="Li Y."/>
            <person name="Guo B."/>
            <person name="Mustafa N.S."/>
            <person name="Li S."/>
            <person name="Yun Q."/>
            <person name="Keller S.R."/>
            <person name="Mao J."/>
            <person name="Zhang R."/>
            <person name="Strauss S.H."/>
        </authorList>
    </citation>
    <scope>NUCLEOTIDE SEQUENCE</scope>
    <source>
        <strain evidence="15">GM15</strain>
        <tissue evidence="15">Leaf</tissue>
    </source>
</reference>
<evidence type="ECO:0000256" key="6">
    <source>
        <dbReference type="ARBA" id="ARBA00022729"/>
    </source>
</evidence>
<dbReference type="GO" id="GO:0006508">
    <property type="term" value="P:proteolysis"/>
    <property type="evidence" value="ECO:0007669"/>
    <property type="project" value="UniProtKB-KW"/>
</dbReference>
<keyword evidence="16" id="KW-1185">Reference proteome</keyword>
<evidence type="ECO:0000256" key="4">
    <source>
        <dbReference type="ARBA" id="ARBA00022523"/>
    </source>
</evidence>
<evidence type="ECO:0000256" key="9">
    <source>
        <dbReference type="PROSITE-ProRule" id="PRU01240"/>
    </source>
</evidence>
<keyword evidence="6 10" id="KW-0732">Signal</keyword>
<evidence type="ECO:0000313" key="16">
    <source>
        <dbReference type="Proteomes" id="UP000886885"/>
    </source>
</evidence>
<dbReference type="FunFam" id="3.30.70.80:FF:000003">
    <property type="entry name" value="Subtilisin-like protease SBT1.9"/>
    <property type="match status" value="1"/>
</dbReference>
<protein>
    <recommendedName>
        <fullName evidence="17">Subtilisin-like protease SBT1.5</fullName>
    </recommendedName>
</protein>
<keyword evidence="4" id="KW-0052">Apoplast</keyword>
<dbReference type="FunFam" id="2.60.40.2310:FF:000001">
    <property type="entry name" value="Subtilisin-like protease SBT1.5"/>
    <property type="match status" value="1"/>
</dbReference>
<dbReference type="Pfam" id="PF17766">
    <property type="entry name" value="fn3_6"/>
    <property type="match status" value="1"/>
</dbReference>
<feature type="chain" id="PRO_5036490296" description="Subtilisin-like protease SBT1.5" evidence="10">
    <location>
        <begin position="17"/>
        <end position="623"/>
    </location>
</feature>
<dbReference type="InterPro" id="IPR003137">
    <property type="entry name" value="PA_domain"/>
</dbReference>
<evidence type="ECO:0000259" key="11">
    <source>
        <dbReference type="Pfam" id="PF00082"/>
    </source>
</evidence>
<evidence type="ECO:0000256" key="3">
    <source>
        <dbReference type="ARBA" id="ARBA00011073"/>
    </source>
</evidence>
<keyword evidence="7" id="KW-0378">Hydrolase</keyword>
<comment type="subcellular location">
    <subcellularLocation>
        <location evidence="2">Secreted</location>
        <location evidence="2">Extracellular space</location>
        <location evidence="2">Apoplast</location>
    </subcellularLocation>
</comment>
<evidence type="ECO:0000259" key="12">
    <source>
        <dbReference type="Pfam" id="PF02225"/>
    </source>
</evidence>
<dbReference type="FunFam" id="3.50.30.30:FF:000005">
    <property type="entry name" value="subtilisin-like protease SBT1.5"/>
    <property type="match status" value="1"/>
</dbReference>
<dbReference type="InterPro" id="IPR000209">
    <property type="entry name" value="Peptidase_S8/S53_dom"/>
</dbReference>
<comment type="caution">
    <text evidence="15">The sequence shown here is derived from an EMBL/GenBank/DDBJ whole genome shotgun (WGS) entry which is preliminary data.</text>
</comment>
<accession>A0A8X8DHT4</accession>
<dbReference type="InterPro" id="IPR023828">
    <property type="entry name" value="Peptidase_S8_Ser-AS"/>
</dbReference>
<dbReference type="PROSITE" id="PS00138">
    <property type="entry name" value="SUBTILASE_SER"/>
    <property type="match status" value="1"/>
</dbReference>
<dbReference type="Pfam" id="PF00082">
    <property type="entry name" value="Peptidase_S8"/>
    <property type="match status" value="1"/>
</dbReference>
<dbReference type="GO" id="GO:0008236">
    <property type="term" value="F:serine-type peptidase activity"/>
    <property type="evidence" value="ECO:0007669"/>
    <property type="project" value="UniProtKB-KW"/>
</dbReference>
<feature type="domain" description="Subtilisin-like protease fibronectin type-III" evidence="14">
    <location>
        <begin position="513"/>
        <end position="617"/>
    </location>
</feature>
<comment type="function">
    <text evidence="1">Required for arbuscular mycorrhiza (AM) development during AM symbiosis with AM fungi (e.g. Glomeromycota intraradices).</text>
</comment>
<dbReference type="GO" id="GO:0009610">
    <property type="term" value="P:response to symbiotic fungus"/>
    <property type="evidence" value="ECO:0007669"/>
    <property type="project" value="UniProtKB-ARBA"/>
</dbReference>
<evidence type="ECO:0000259" key="13">
    <source>
        <dbReference type="Pfam" id="PF05922"/>
    </source>
</evidence>
<dbReference type="PROSITE" id="PS51892">
    <property type="entry name" value="SUBTILASE"/>
    <property type="match status" value="1"/>
</dbReference>
<feature type="domain" description="Inhibitor I9" evidence="13">
    <location>
        <begin position="25"/>
        <end position="102"/>
    </location>
</feature>
<comment type="similarity">
    <text evidence="3 9">Belongs to the peptidase S8 family.</text>
</comment>
<dbReference type="CDD" id="cd02120">
    <property type="entry name" value="PA_subtilisin_like"/>
    <property type="match status" value="1"/>
</dbReference>
<organism evidence="15 16">
    <name type="scientific">Populus tomentosa</name>
    <name type="common">Chinese white poplar</name>
    <dbReference type="NCBI Taxonomy" id="118781"/>
    <lineage>
        <taxon>Eukaryota</taxon>
        <taxon>Viridiplantae</taxon>
        <taxon>Streptophyta</taxon>
        <taxon>Embryophyta</taxon>
        <taxon>Tracheophyta</taxon>
        <taxon>Spermatophyta</taxon>
        <taxon>Magnoliopsida</taxon>
        <taxon>eudicotyledons</taxon>
        <taxon>Gunneridae</taxon>
        <taxon>Pentapetalae</taxon>
        <taxon>rosids</taxon>
        <taxon>fabids</taxon>
        <taxon>Malpighiales</taxon>
        <taxon>Salicaceae</taxon>
        <taxon>Saliceae</taxon>
        <taxon>Populus</taxon>
    </lineage>
</organism>
<dbReference type="InterPro" id="IPR045051">
    <property type="entry name" value="SBT"/>
</dbReference>
<evidence type="ECO:0008006" key="17">
    <source>
        <dbReference type="Google" id="ProtNLM"/>
    </source>
</evidence>
<dbReference type="Pfam" id="PF02225">
    <property type="entry name" value="PA"/>
    <property type="match status" value="1"/>
</dbReference>
<feature type="signal peptide" evidence="10">
    <location>
        <begin position="1"/>
        <end position="16"/>
    </location>
</feature>
<evidence type="ECO:0000256" key="10">
    <source>
        <dbReference type="SAM" id="SignalP"/>
    </source>
</evidence>
<proteinExistence type="inferred from homology"/>
<dbReference type="OrthoDB" id="206201at2759"/>
<evidence type="ECO:0000256" key="2">
    <source>
        <dbReference type="ARBA" id="ARBA00004271"/>
    </source>
</evidence>
<keyword evidence="5" id="KW-0645">Protease</keyword>
<dbReference type="EMBL" id="JAAWWB010000001">
    <property type="protein sequence ID" value="KAG6792203.1"/>
    <property type="molecule type" value="Genomic_DNA"/>
</dbReference>
<evidence type="ECO:0000256" key="8">
    <source>
        <dbReference type="ARBA" id="ARBA00022825"/>
    </source>
</evidence>
<dbReference type="InterPro" id="IPR041469">
    <property type="entry name" value="Subtilisin-like_FN3"/>
</dbReference>
<evidence type="ECO:0000259" key="14">
    <source>
        <dbReference type="Pfam" id="PF17766"/>
    </source>
</evidence>